<protein>
    <submittedName>
        <fullName evidence="2">Gfo/Idh/MocA family oxidoreductase</fullName>
    </submittedName>
</protein>
<evidence type="ECO:0000313" key="3">
    <source>
        <dbReference type="Proteomes" id="UP001207918"/>
    </source>
</evidence>
<dbReference type="InterPro" id="IPR050463">
    <property type="entry name" value="Gfo/Idh/MocA_oxidrdct_glycsds"/>
</dbReference>
<dbReference type="PANTHER" id="PTHR43818:SF5">
    <property type="entry name" value="OXIDOREDUCTASE FAMILY PROTEIN"/>
    <property type="match status" value="1"/>
</dbReference>
<reference evidence="2 3" key="1">
    <citation type="submission" date="2021-03" db="EMBL/GenBank/DDBJ databases">
        <title>Aliifodinibius sp. nov., a new bacterium isolated from saline soil.</title>
        <authorList>
            <person name="Galisteo C."/>
            <person name="De La Haba R."/>
            <person name="Sanchez-Porro C."/>
            <person name="Ventosa A."/>
        </authorList>
    </citation>
    <scope>NUCLEOTIDE SEQUENCE [LARGE SCALE GENOMIC DNA]</scope>
    <source>
        <strain evidence="2 3">1BSP15-2V2</strain>
    </source>
</reference>
<dbReference type="InterPro" id="IPR000683">
    <property type="entry name" value="Gfo/Idh/MocA-like_OxRdtase_N"/>
</dbReference>
<dbReference type="SUPFAM" id="SSF51735">
    <property type="entry name" value="NAD(P)-binding Rossmann-fold domains"/>
    <property type="match status" value="1"/>
</dbReference>
<dbReference type="EMBL" id="JAGGJA010000004">
    <property type="protein sequence ID" value="MCW9706603.1"/>
    <property type="molecule type" value="Genomic_DNA"/>
</dbReference>
<evidence type="ECO:0000259" key="1">
    <source>
        <dbReference type="Pfam" id="PF01408"/>
    </source>
</evidence>
<dbReference type="RefSeq" id="WP_265765327.1">
    <property type="nucleotide sequence ID" value="NZ_JAGGJA010000004.1"/>
</dbReference>
<name>A0ABT3PLG9_9BACT</name>
<dbReference type="InterPro" id="IPR036291">
    <property type="entry name" value="NAD(P)-bd_dom_sf"/>
</dbReference>
<comment type="caution">
    <text evidence="2">The sequence shown here is derived from an EMBL/GenBank/DDBJ whole genome shotgun (WGS) entry which is preliminary data.</text>
</comment>
<sequence>MESRKEFLKKTALGAGGLALGLSAKSYGNIIGANDRIRVAFMGCGRRVPAYYESLSDQFNTELAYICDVKASQRERVAEGLKDRISYTPKMTDDIREVLDDPDVDAIFNATPDHWHAPGSLMAMQAGKHVYVEKPCSHNPAESEMLIKAQKKYDKVVQMGNQQRSAPHTIEIINEIHDGVIGDAYKAVAFYSNSRGRTPNPVRQDAPDDLNWELFQGPAPREDYRHDTWNYNWHWYGWKWGTAETGNNATHEVDVARWALQVDYPDQVHVDADKKHFADDGWTMYDTMYATFEYPGDKVINWDGKSRNGFNTYGSGRGTIIYGTEGSVFVNRGEYKLYDRNGDLVREQSSGGNEQGTALGGGGSMSTRHVLNFLNTIRGTETDQHSPIDEGAKSVHMCHLANIAYRAGKTSLDTDAETGYIYDEEAMEYWGRTYEPGWEPTV</sequence>
<dbReference type="Proteomes" id="UP001207918">
    <property type="component" value="Unassembled WGS sequence"/>
</dbReference>
<dbReference type="Gene3D" id="3.30.360.10">
    <property type="entry name" value="Dihydrodipicolinate Reductase, domain 2"/>
    <property type="match status" value="1"/>
</dbReference>
<dbReference type="SUPFAM" id="SSF55347">
    <property type="entry name" value="Glyceraldehyde-3-phosphate dehydrogenase-like, C-terminal domain"/>
    <property type="match status" value="1"/>
</dbReference>
<evidence type="ECO:0000313" key="2">
    <source>
        <dbReference type="EMBL" id="MCW9706603.1"/>
    </source>
</evidence>
<accession>A0ABT3PLG9</accession>
<dbReference type="Pfam" id="PF01408">
    <property type="entry name" value="GFO_IDH_MocA"/>
    <property type="match status" value="1"/>
</dbReference>
<dbReference type="PANTHER" id="PTHR43818">
    <property type="entry name" value="BCDNA.GH03377"/>
    <property type="match status" value="1"/>
</dbReference>
<proteinExistence type="predicted"/>
<feature type="domain" description="Gfo/Idh/MocA-like oxidoreductase N-terminal" evidence="1">
    <location>
        <begin position="37"/>
        <end position="160"/>
    </location>
</feature>
<dbReference type="Gene3D" id="3.40.50.720">
    <property type="entry name" value="NAD(P)-binding Rossmann-like Domain"/>
    <property type="match status" value="1"/>
</dbReference>
<keyword evidence="3" id="KW-1185">Reference proteome</keyword>
<gene>
    <name evidence="2" type="ORF">J6I44_07035</name>
</gene>
<organism evidence="2 3">
    <name type="scientific">Fodinibius salsisoli</name>
    <dbReference type="NCBI Taxonomy" id="2820877"/>
    <lineage>
        <taxon>Bacteria</taxon>
        <taxon>Pseudomonadati</taxon>
        <taxon>Balneolota</taxon>
        <taxon>Balneolia</taxon>
        <taxon>Balneolales</taxon>
        <taxon>Balneolaceae</taxon>
        <taxon>Fodinibius</taxon>
    </lineage>
</organism>